<organism evidence="9 10">
    <name type="scientific">Araneus ventricosus</name>
    <name type="common">Orbweaver spider</name>
    <name type="synonym">Epeira ventricosa</name>
    <dbReference type="NCBI Taxonomy" id="182803"/>
    <lineage>
        <taxon>Eukaryota</taxon>
        <taxon>Metazoa</taxon>
        <taxon>Ecdysozoa</taxon>
        <taxon>Arthropoda</taxon>
        <taxon>Chelicerata</taxon>
        <taxon>Arachnida</taxon>
        <taxon>Araneae</taxon>
        <taxon>Araneomorphae</taxon>
        <taxon>Entelegynae</taxon>
        <taxon>Araneoidea</taxon>
        <taxon>Araneidae</taxon>
        <taxon>Araneus</taxon>
    </lineage>
</organism>
<reference evidence="9 10" key="1">
    <citation type="journal article" date="2019" name="Sci. Rep.">
        <title>Orb-weaving spider Araneus ventricosus genome elucidates the spidroin gene catalogue.</title>
        <authorList>
            <person name="Kono N."/>
            <person name="Nakamura H."/>
            <person name="Ohtoshi R."/>
            <person name="Moran D.A.P."/>
            <person name="Shinohara A."/>
            <person name="Yoshida Y."/>
            <person name="Fujiwara M."/>
            <person name="Mori M."/>
            <person name="Tomita M."/>
            <person name="Arakawa K."/>
        </authorList>
    </citation>
    <scope>NUCLEOTIDE SEQUENCE [LARGE SCALE GENOMIC DNA]</scope>
</reference>
<keyword evidence="1" id="KW-0645">Protease</keyword>
<name>A0A4Y2A9S3_ARAVE</name>
<dbReference type="AlphaFoldDB" id="A0A4Y2A9S3"/>
<dbReference type="GO" id="GO:0008233">
    <property type="term" value="F:peptidase activity"/>
    <property type="evidence" value="ECO:0007669"/>
    <property type="project" value="UniProtKB-KW"/>
</dbReference>
<sequence>MQEKDVIERLSSPWNSTVVLVWKKDGFTRFCVDYRRLNDITKKVSYHLPRVDDNLDTLYGNEWFSTLDWQVEVHPDDREKTTFTTGGQGLCQFKVIPFGLCNAPATF</sequence>
<dbReference type="Gene3D" id="3.10.10.10">
    <property type="entry name" value="HIV Type 1 Reverse Transcriptase, subunit A, domain 1"/>
    <property type="match status" value="1"/>
</dbReference>
<dbReference type="GO" id="GO:0006508">
    <property type="term" value="P:proteolysis"/>
    <property type="evidence" value="ECO:0007669"/>
    <property type="project" value="UniProtKB-KW"/>
</dbReference>
<dbReference type="InterPro" id="IPR043502">
    <property type="entry name" value="DNA/RNA_pol_sf"/>
</dbReference>
<comment type="caution">
    <text evidence="9">The sequence shown here is derived from an EMBL/GenBank/DDBJ whole genome shotgun (WGS) entry which is preliminary data.</text>
</comment>
<dbReference type="EMBL" id="BGPR01000008">
    <property type="protein sequence ID" value="GBL75684.1"/>
    <property type="molecule type" value="Genomic_DNA"/>
</dbReference>
<dbReference type="PANTHER" id="PTHR24559:SF435">
    <property type="entry name" value="RIBONUCLEASE H"/>
    <property type="match status" value="1"/>
</dbReference>
<dbReference type="GO" id="GO:0003964">
    <property type="term" value="F:RNA-directed DNA polymerase activity"/>
    <property type="evidence" value="ECO:0007669"/>
    <property type="project" value="UniProtKB-KW"/>
</dbReference>
<dbReference type="Gene3D" id="3.30.70.270">
    <property type="match status" value="1"/>
</dbReference>
<keyword evidence="2" id="KW-0808">Transferase</keyword>
<dbReference type="OrthoDB" id="112267at2759"/>
<dbReference type="SUPFAM" id="SSF56672">
    <property type="entry name" value="DNA/RNA polymerases"/>
    <property type="match status" value="1"/>
</dbReference>
<gene>
    <name evidence="9" type="primary">TY3B-I_93</name>
    <name evidence="9" type="ORF">AVEN_154994_1</name>
</gene>
<evidence type="ECO:0000313" key="9">
    <source>
        <dbReference type="EMBL" id="GBL75684.1"/>
    </source>
</evidence>
<evidence type="ECO:0000256" key="7">
    <source>
        <dbReference type="ARBA" id="ARBA00022918"/>
    </source>
</evidence>
<protein>
    <submittedName>
        <fullName evidence="9">Transposon Ty3-I Gag-Pol polyprotein</fullName>
    </submittedName>
</protein>
<keyword evidence="6" id="KW-0378">Hydrolase</keyword>
<evidence type="ECO:0000256" key="5">
    <source>
        <dbReference type="ARBA" id="ARBA00022759"/>
    </source>
</evidence>
<accession>A0A4Y2A9S3</accession>
<dbReference type="CDD" id="cd01647">
    <property type="entry name" value="RT_LTR"/>
    <property type="match status" value="1"/>
</dbReference>
<proteinExistence type="predicted"/>
<dbReference type="FunFam" id="3.10.10.10:FF:000007">
    <property type="entry name" value="Retrovirus-related Pol polyprotein from transposon 17.6-like Protein"/>
    <property type="match status" value="1"/>
</dbReference>
<keyword evidence="3" id="KW-0548">Nucleotidyltransferase</keyword>
<dbReference type="InterPro" id="IPR000477">
    <property type="entry name" value="RT_dom"/>
</dbReference>
<dbReference type="Proteomes" id="UP000499080">
    <property type="component" value="Unassembled WGS sequence"/>
</dbReference>
<dbReference type="InterPro" id="IPR053134">
    <property type="entry name" value="RNA-dir_DNA_polymerase"/>
</dbReference>
<dbReference type="InterPro" id="IPR043128">
    <property type="entry name" value="Rev_trsase/Diguanyl_cyclase"/>
</dbReference>
<keyword evidence="10" id="KW-1185">Reference proteome</keyword>
<evidence type="ECO:0000256" key="3">
    <source>
        <dbReference type="ARBA" id="ARBA00022695"/>
    </source>
</evidence>
<evidence type="ECO:0000256" key="2">
    <source>
        <dbReference type="ARBA" id="ARBA00022679"/>
    </source>
</evidence>
<keyword evidence="7" id="KW-0695">RNA-directed DNA polymerase</keyword>
<dbReference type="Pfam" id="PF00078">
    <property type="entry name" value="RVT_1"/>
    <property type="match status" value="1"/>
</dbReference>
<feature type="domain" description="Reverse transcriptase" evidence="8">
    <location>
        <begin position="23"/>
        <end position="107"/>
    </location>
</feature>
<keyword evidence="5" id="KW-0255">Endonuclease</keyword>
<evidence type="ECO:0000256" key="4">
    <source>
        <dbReference type="ARBA" id="ARBA00022722"/>
    </source>
</evidence>
<evidence type="ECO:0000313" key="10">
    <source>
        <dbReference type="Proteomes" id="UP000499080"/>
    </source>
</evidence>
<evidence type="ECO:0000259" key="8">
    <source>
        <dbReference type="Pfam" id="PF00078"/>
    </source>
</evidence>
<evidence type="ECO:0000256" key="1">
    <source>
        <dbReference type="ARBA" id="ARBA00022670"/>
    </source>
</evidence>
<dbReference type="GO" id="GO:0004519">
    <property type="term" value="F:endonuclease activity"/>
    <property type="evidence" value="ECO:0007669"/>
    <property type="project" value="UniProtKB-KW"/>
</dbReference>
<dbReference type="PANTHER" id="PTHR24559">
    <property type="entry name" value="TRANSPOSON TY3-I GAG-POL POLYPROTEIN"/>
    <property type="match status" value="1"/>
</dbReference>
<keyword evidence="4" id="KW-0540">Nuclease</keyword>
<evidence type="ECO:0000256" key="6">
    <source>
        <dbReference type="ARBA" id="ARBA00022801"/>
    </source>
</evidence>